<sequence>MESPAVARVLGIVELLEIILRHLPVKIGYRGRHSRAAHAQVPVLQLFQLRRVDRKWQGTIDGSLKLRQHMGLEGPIAAPPDHWQRWIGEQYAPFLWFLDLAGISIDFMTDTTIYMSETVRCQSLRPAHIHFWERLVCPRMSRALAASLNASWRGIRLSAVKDAPDITFHLRIEEVHPHWRVHWQYRIQQGATLGRFYDNLCQAIEGFRRKHRKIELNGQFEERLTAWTRIELRHGYHYHRGEMDLQKCVICQSSPEDIPPATNPPPLSALTSEAFSVPAIIEGVLVHFQPTNHNGSIPFLITESVQPVTRPFAL</sequence>
<keyword evidence="2" id="KW-1185">Reference proteome</keyword>
<dbReference type="EMBL" id="CP099420">
    <property type="protein sequence ID" value="USW51078.1"/>
    <property type="molecule type" value="Genomic_DNA"/>
</dbReference>
<evidence type="ECO:0000313" key="1">
    <source>
        <dbReference type="EMBL" id="USW51078.1"/>
    </source>
</evidence>
<gene>
    <name evidence="1" type="ORF">Slin15195_G043970</name>
</gene>
<evidence type="ECO:0000313" key="2">
    <source>
        <dbReference type="Proteomes" id="UP001056384"/>
    </source>
</evidence>
<name>A0A9Q9EJ79_9PEZI</name>
<organism evidence="1 2">
    <name type="scientific">Septoria linicola</name>
    <dbReference type="NCBI Taxonomy" id="215465"/>
    <lineage>
        <taxon>Eukaryota</taxon>
        <taxon>Fungi</taxon>
        <taxon>Dikarya</taxon>
        <taxon>Ascomycota</taxon>
        <taxon>Pezizomycotina</taxon>
        <taxon>Dothideomycetes</taxon>
        <taxon>Dothideomycetidae</taxon>
        <taxon>Mycosphaerellales</taxon>
        <taxon>Mycosphaerellaceae</taxon>
        <taxon>Septoria</taxon>
    </lineage>
</organism>
<dbReference type="Proteomes" id="UP001056384">
    <property type="component" value="Chromosome 3"/>
</dbReference>
<accession>A0A9Q9EJ79</accession>
<reference evidence="1" key="1">
    <citation type="submission" date="2022-06" db="EMBL/GenBank/DDBJ databases">
        <title>Complete genome sequences of two strains of the flax pathogen Septoria linicola.</title>
        <authorList>
            <person name="Lapalu N."/>
            <person name="Simon A."/>
            <person name="Demenou B."/>
            <person name="Paumier D."/>
            <person name="Guillot M.-P."/>
            <person name="Gout L."/>
            <person name="Valade R."/>
        </authorList>
    </citation>
    <scope>NUCLEOTIDE SEQUENCE</scope>
    <source>
        <strain evidence="1">SE15195</strain>
    </source>
</reference>
<proteinExistence type="predicted"/>
<dbReference type="AlphaFoldDB" id="A0A9Q9EJ79"/>
<protein>
    <submittedName>
        <fullName evidence="1">Uncharacterized protein</fullName>
    </submittedName>
</protein>